<protein>
    <recommendedName>
        <fullName evidence="4">Catalase</fullName>
    </recommendedName>
</protein>
<dbReference type="GO" id="GO:0020037">
    <property type="term" value="F:heme binding"/>
    <property type="evidence" value="ECO:0007669"/>
    <property type="project" value="InterPro"/>
</dbReference>
<gene>
    <name evidence="2" type="ORF">ALECFALPRED_006326</name>
</gene>
<dbReference type="PANTHER" id="PTHR36195:SF4">
    <property type="entry name" value="DOMAIN PROTEIN, PUTATIVE (AFU_ORTHOLOGUE AFUA_5G01990)-RELATED"/>
    <property type="match status" value="1"/>
</dbReference>
<accession>A0A8H3G1Z4</accession>
<dbReference type="EMBL" id="CAJPDR010000402">
    <property type="protein sequence ID" value="CAF9935178.1"/>
    <property type="molecule type" value="Genomic_DNA"/>
</dbReference>
<reference evidence="2" key="1">
    <citation type="submission" date="2021-03" db="EMBL/GenBank/DDBJ databases">
        <authorList>
            <person name="Tagirdzhanova G."/>
        </authorList>
    </citation>
    <scope>NUCLEOTIDE SEQUENCE</scope>
</reference>
<evidence type="ECO:0008006" key="4">
    <source>
        <dbReference type="Google" id="ProtNLM"/>
    </source>
</evidence>
<proteinExistence type="predicted"/>
<feature type="region of interest" description="Disordered" evidence="1">
    <location>
        <begin position="394"/>
        <end position="413"/>
    </location>
</feature>
<evidence type="ECO:0000313" key="3">
    <source>
        <dbReference type="Proteomes" id="UP000664203"/>
    </source>
</evidence>
<dbReference type="InterPro" id="IPR020835">
    <property type="entry name" value="Catalase_sf"/>
</dbReference>
<evidence type="ECO:0000313" key="2">
    <source>
        <dbReference type="EMBL" id="CAF9935178.1"/>
    </source>
</evidence>
<comment type="caution">
    <text evidence="2">The sequence shown here is derived from an EMBL/GenBank/DDBJ whole genome shotgun (WGS) entry which is preliminary data.</text>
</comment>
<feature type="compositionally biased region" description="Basic and acidic residues" evidence="1">
    <location>
        <begin position="394"/>
        <end position="404"/>
    </location>
</feature>
<dbReference type="Gene3D" id="2.40.180.10">
    <property type="entry name" value="Catalase core domain"/>
    <property type="match status" value="1"/>
</dbReference>
<dbReference type="Proteomes" id="UP000664203">
    <property type="component" value="Unassembled WGS sequence"/>
</dbReference>
<dbReference type="AlphaFoldDB" id="A0A8H3G1Z4"/>
<organism evidence="2 3">
    <name type="scientific">Alectoria fallacina</name>
    <dbReference type="NCBI Taxonomy" id="1903189"/>
    <lineage>
        <taxon>Eukaryota</taxon>
        <taxon>Fungi</taxon>
        <taxon>Dikarya</taxon>
        <taxon>Ascomycota</taxon>
        <taxon>Pezizomycotina</taxon>
        <taxon>Lecanoromycetes</taxon>
        <taxon>OSLEUM clade</taxon>
        <taxon>Lecanoromycetidae</taxon>
        <taxon>Lecanorales</taxon>
        <taxon>Lecanorineae</taxon>
        <taxon>Parmeliaceae</taxon>
        <taxon>Alectoria</taxon>
    </lineage>
</organism>
<name>A0A8H3G1Z4_9LECA</name>
<sequence>MTERIHVNQQAFEDGSSPTLGSSIATTVRNQSFSYSKDAVKDTLSQDYNTAKRALSTAPPNDAYLHWDAPGVEGIEPDDDAKAHKIADTMNKMQKHNFDKHRHAFRATHVKTQGLVKGTLAVPSDLPPHLSQRLFAHPGTYAIAARYANEPIFLQPDSEPGPRGMSIKSFNVHGERLEPPGNENLSTQDFFFNNAPIIELTDIDTCLEIMQLREKYFDSPNGLALALKSRTDAIKQHAPGMLPNTDMISHSMYTQSAFRFGEYYGHMAMFPVLPEMKEKSGETVSSSGSYSQISDWLFDYFKGAPAKYEIKIQLGTSPAHHPTEDASIVWDEATAPYQMIGTVEFPVQDSFSQERRVFWEDHMVLDPCKGLAAHRPLGSINRLRKVVYGRSQKRRDELNAKKSSDIQSIDEMP</sequence>
<evidence type="ECO:0000256" key="1">
    <source>
        <dbReference type="SAM" id="MobiDB-lite"/>
    </source>
</evidence>
<keyword evidence="3" id="KW-1185">Reference proteome</keyword>
<dbReference type="OrthoDB" id="3358373at2759"/>
<dbReference type="SUPFAM" id="SSF56634">
    <property type="entry name" value="Heme-dependent catalase-like"/>
    <property type="match status" value="1"/>
</dbReference>
<dbReference type="PANTHER" id="PTHR36195">
    <property type="entry name" value="DOMAIN PROTEIN, PUTATIVE (AFU_ORTHOLOGUE AFUA_5G01990)-RELATED-RELATED"/>
    <property type="match status" value="1"/>
</dbReference>